<sequence length="142" mass="15157">MTETGLSFRLESTASSSSSSPTKQGGSGGGNSSSMLVTKLISSECAKNTGYEKLPRSVRTTEADECGDAANLKKNIAWKFLSRMICKQEKIGDGSDSGSGSSSGVEGVKEDDGSTSKAEVKQKKKRSSWLPDPERRWPVQGW</sequence>
<name>A0A822XJF9_NELNU</name>
<evidence type="ECO:0000256" key="1">
    <source>
        <dbReference type="SAM" id="MobiDB-lite"/>
    </source>
</evidence>
<feature type="compositionally biased region" description="Low complexity" evidence="1">
    <location>
        <begin position="94"/>
        <end position="104"/>
    </location>
</feature>
<dbReference type="Proteomes" id="UP000607653">
    <property type="component" value="Unassembled WGS sequence"/>
</dbReference>
<protein>
    <submittedName>
        <fullName evidence="2">Uncharacterized protein</fullName>
    </submittedName>
</protein>
<reference evidence="2 3" key="1">
    <citation type="journal article" date="2020" name="Mol. Biol. Evol.">
        <title>Distinct Expression and Methylation Patterns for Genes with Different Fates following a Single Whole-Genome Duplication in Flowering Plants.</title>
        <authorList>
            <person name="Shi T."/>
            <person name="Rahmani R.S."/>
            <person name="Gugger P.F."/>
            <person name="Wang M."/>
            <person name="Li H."/>
            <person name="Zhang Y."/>
            <person name="Li Z."/>
            <person name="Wang Q."/>
            <person name="Van de Peer Y."/>
            <person name="Marchal K."/>
            <person name="Chen J."/>
        </authorList>
    </citation>
    <scope>NUCLEOTIDE SEQUENCE [LARGE SCALE GENOMIC DNA]</scope>
    <source>
        <tissue evidence="2">Leaf</tissue>
    </source>
</reference>
<feature type="compositionally biased region" description="Low complexity" evidence="1">
    <location>
        <begin position="12"/>
        <end position="24"/>
    </location>
</feature>
<accession>A0A822XJF9</accession>
<feature type="region of interest" description="Disordered" evidence="1">
    <location>
        <begin position="1"/>
        <end position="35"/>
    </location>
</feature>
<gene>
    <name evidence="2" type="ORF">HUJ06_023127</name>
</gene>
<feature type="compositionally biased region" description="Basic and acidic residues" evidence="1">
    <location>
        <begin position="107"/>
        <end position="121"/>
    </location>
</feature>
<feature type="compositionally biased region" description="Basic and acidic residues" evidence="1">
    <location>
        <begin position="132"/>
        <end position="142"/>
    </location>
</feature>
<dbReference type="AlphaFoldDB" id="A0A822XJF9"/>
<dbReference type="EMBL" id="DUZY01000001">
    <property type="protein sequence ID" value="DAD21664.1"/>
    <property type="molecule type" value="Genomic_DNA"/>
</dbReference>
<proteinExistence type="predicted"/>
<keyword evidence="3" id="KW-1185">Reference proteome</keyword>
<organism evidence="2 3">
    <name type="scientific">Nelumbo nucifera</name>
    <name type="common">Sacred lotus</name>
    <dbReference type="NCBI Taxonomy" id="4432"/>
    <lineage>
        <taxon>Eukaryota</taxon>
        <taxon>Viridiplantae</taxon>
        <taxon>Streptophyta</taxon>
        <taxon>Embryophyta</taxon>
        <taxon>Tracheophyta</taxon>
        <taxon>Spermatophyta</taxon>
        <taxon>Magnoliopsida</taxon>
        <taxon>Proteales</taxon>
        <taxon>Nelumbonaceae</taxon>
        <taxon>Nelumbo</taxon>
    </lineage>
</organism>
<evidence type="ECO:0000313" key="3">
    <source>
        <dbReference type="Proteomes" id="UP000607653"/>
    </source>
</evidence>
<feature type="region of interest" description="Disordered" evidence="1">
    <location>
        <begin position="90"/>
        <end position="142"/>
    </location>
</feature>
<comment type="caution">
    <text evidence="2">The sequence shown here is derived from an EMBL/GenBank/DDBJ whole genome shotgun (WGS) entry which is preliminary data.</text>
</comment>
<evidence type="ECO:0000313" key="2">
    <source>
        <dbReference type="EMBL" id="DAD21664.1"/>
    </source>
</evidence>